<dbReference type="EMBL" id="BAABKO010000001">
    <property type="protein sequence ID" value="GAA4762510.1"/>
    <property type="molecule type" value="Genomic_DNA"/>
</dbReference>
<dbReference type="SMART" id="SM00910">
    <property type="entry name" value="HIRAN"/>
    <property type="match status" value="1"/>
</dbReference>
<reference evidence="7" key="1">
    <citation type="journal article" date="2019" name="Int. J. Syst. Evol. Microbiol.">
        <title>The Global Catalogue of Microorganisms (GCM) 10K type strain sequencing project: providing services to taxonomists for standard genome sequencing and annotation.</title>
        <authorList>
            <consortium name="The Broad Institute Genomics Platform"/>
            <consortium name="The Broad Institute Genome Sequencing Center for Infectious Disease"/>
            <person name="Wu L."/>
            <person name="Ma J."/>
        </authorList>
    </citation>
    <scope>NUCLEOTIDE SEQUENCE [LARGE SCALE GENOMIC DNA]</scope>
    <source>
        <strain evidence="7">JCM 18537</strain>
    </source>
</reference>
<keyword evidence="4" id="KW-1133">Transmembrane helix</keyword>
<protein>
    <recommendedName>
        <fullName evidence="5">HIRAN domain-containing protein</fullName>
    </recommendedName>
</protein>
<organism evidence="6 7">
    <name type="scientific">Microbacterium gilvum</name>
    <dbReference type="NCBI Taxonomy" id="1336204"/>
    <lineage>
        <taxon>Bacteria</taxon>
        <taxon>Bacillati</taxon>
        <taxon>Actinomycetota</taxon>
        <taxon>Actinomycetes</taxon>
        <taxon>Micrococcales</taxon>
        <taxon>Microbacteriaceae</taxon>
        <taxon>Microbacterium</taxon>
    </lineage>
</organism>
<evidence type="ECO:0000256" key="2">
    <source>
        <dbReference type="ARBA" id="ARBA00022801"/>
    </source>
</evidence>
<keyword evidence="2" id="KW-0378">Hydrolase</keyword>
<feature type="region of interest" description="Disordered" evidence="3">
    <location>
        <begin position="144"/>
        <end position="163"/>
    </location>
</feature>
<sequence>MLGPGVLRAVHVVVAEIPTGAGRDEAAAPCAAHTPRGDAWCPCGSELVVVGTVSACLACAAVPFSRATVLGAASLLDEARTAGLGAYSHGRPPSHRSARFTGMEALVALTMFGGAALVIGGVFYAARRLMPARGPVEVHEREEVEGDDADVVGGNAPSDIRSPMRTADLRGIESVRLRVKGTGYWVDVDQRHRVGGTDYLLVREPSNPHDRNAVAVHDADGRKVGYVSAARAAILAPVLDTIDAEAFVVSGAGPSEDSVRLWVDLPKADALRRYARGL</sequence>
<dbReference type="Pfam" id="PF08797">
    <property type="entry name" value="HIRAN"/>
    <property type="match status" value="1"/>
</dbReference>
<evidence type="ECO:0000259" key="5">
    <source>
        <dbReference type="SMART" id="SM00910"/>
    </source>
</evidence>
<evidence type="ECO:0000256" key="3">
    <source>
        <dbReference type="SAM" id="MobiDB-lite"/>
    </source>
</evidence>
<proteinExistence type="predicted"/>
<dbReference type="Gene3D" id="3.30.70.2330">
    <property type="match status" value="1"/>
</dbReference>
<keyword evidence="7" id="KW-1185">Reference proteome</keyword>
<comment type="caution">
    <text evidence="6">The sequence shown here is derived from an EMBL/GenBank/DDBJ whole genome shotgun (WGS) entry which is preliminary data.</text>
</comment>
<feature type="domain" description="HIRAN" evidence="5">
    <location>
        <begin position="172"/>
        <end position="271"/>
    </location>
</feature>
<evidence type="ECO:0000313" key="7">
    <source>
        <dbReference type="Proteomes" id="UP001501645"/>
    </source>
</evidence>
<keyword evidence="1" id="KW-0479">Metal-binding</keyword>
<dbReference type="InterPro" id="IPR014905">
    <property type="entry name" value="HIRAN"/>
</dbReference>
<evidence type="ECO:0000256" key="1">
    <source>
        <dbReference type="ARBA" id="ARBA00022723"/>
    </source>
</evidence>
<keyword evidence="4" id="KW-0472">Membrane</keyword>
<dbReference type="Proteomes" id="UP001501645">
    <property type="component" value="Unassembled WGS sequence"/>
</dbReference>
<name>A0ABP8ZR01_9MICO</name>
<evidence type="ECO:0000313" key="6">
    <source>
        <dbReference type="EMBL" id="GAA4762510.1"/>
    </source>
</evidence>
<keyword evidence="4" id="KW-0812">Transmembrane</keyword>
<gene>
    <name evidence="6" type="ORF">GCM10023351_01180</name>
</gene>
<accession>A0ABP8ZR01</accession>
<feature type="transmembrane region" description="Helical" evidence="4">
    <location>
        <begin position="105"/>
        <end position="126"/>
    </location>
</feature>
<evidence type="ECO:0000256" key="4">
    <source>
        <dbReference type="SAM" id="Phobius"/>
    </source>
</evidence>